<keyword evidence="1" id="KW-0812">Transmembrane</keyword>
<protein>
    <submittedName>
        <fullName evidence="2">Uncharacterized protein</fullName>
    </submittedName>
</protein>
<reference evidence="2" key="1">
    <citation type="submission" date="2019-08" db="EMBL/GenBank/DDBJ databases">
        <authorList>
            <person name="Kucharzyk K."/>
            <person name="Murdoch R.W."/>
            <person name="Higgins S."/>
            <person name="Loffler F."/>
        </authorList>
    </citation>
    <scope>NUCLEOTIDE SEQUENCE</scope>
</reference>
<gene>
    <name evidence="2" type="ORF">SDC9_208421</name>
</gene>
<evidence type="ECO:0000256" key="1">
    <source>
        <dbReference type="SAM" id="Phobius"/>
    </source>
</evidence>
<proteinExistence type="predicted"/>
<keyword evidence="1" id="KW-0472">Membrane</keyword>
<organism evidence="2">
    <name type="scientific">bioreactor metagenome</name>
    <dbReference type="NCBI Taxonomy" id="1076179"/>
    <lineage>
        <taxon>unclassified sequences</taxon>
        <taxon>metagenomes</taxon>
        <taxon>ecological metagenomes</taxon>
    </lineage>
</organism>
<sequence length="115" mass="12325">MSTQTAVIFPVARGTILTSSIGSTLPVIGEVVLIDIFSAKAVLTLTTDSSSVSGEAIEDTTLKITRPIINIAAIIVIILFVFFFFVFCSNTSIVVLSVVSLKVDVSLFFFKTFTP</sequence>
<keyword evidence="1" id="KW-1133">Transmembrane helix</keyword>
<name>A0A645JCA5_9ZZZZ</name>
<comment type="caution">
    <text evidence="2">The sequence shown here is derived from an EMBL/GenBank/DDBJ whole genome shotgun (WGS) entry which is preliminary data.</text>
</comment>
<accession>A0A645JCA5</accession>
<dbReference type="EMBL" id="VSSQ01136288">
    <property type="protein sequence ID" value="MPN60690.1"/>
    <property type="molecule type" value="Genomic_DNA"/>
</dbReference>
<dbReference type="AlphaFoldDB" id="A0A645JCA5"/>
<feature type="transmembrane region" description="Helical" evidence="1">
    <location>
        <begin position="68"/>
        <end position="87"/>
    </location>
</feature>
<evidence type="ECO:0000313" key="2">
    <source>
        <dbReference type="EMBL" id="MPN60690.1"/>
    </source>
</evidence>